<dbReference type="GO" id="GO:0043296">
    <property type="term" value="C:apical junction complex"/>
    <property type="evidence" value="ECO:0007669"/>
    <property type="project" value="TreeGrafter"/>
</dbReference>
<name>V3ZI33_LOTGI</name>
<evidence type="ECO:0000259" key="1">
    <source>
        <dbReference type="PROSITE" id="PS50106"/>
    </source>
</evidence>
<dbReference type="GO" id="GO:0000226">
    <property type="term" value="P:microtubule cytoskeleton organization"/>
    <property type="evidence" value="ECO:0007669"/>
    <property type="project" value="TreeGrafter"/>
</dbReference>
<reference evidence="2 3" key="1">
    <citation type="journal article" date="2013" name="Nature">
        <title>Insights into bilaterian evolution from three spiralian genomes.</title>
        <authorList>
            <person name="Simakov O."/>
            <person name="Marletaz F."/>
            <person name="Cho S.J."/>
            <person name="Edsinger-Gonzales E."/>
            <person name="Havlak P."/>
            <person name="Hellsten U."/>
            <person name="Kuo D.H."/>
            <person name="Larsson T."/>
            <person name="Lv J."/>
            <person name="Arendt D."/>
            <person name="Savage R."/>
            <person name="Osoegawa K."/>
            <person name="de Jong P."/>
            <person name="Grimwood J."/>
            <person name="Chapman J.A."/>
            <person name="Shapiro H."/>
            <person name="Aerts A."/>
            <person name="Otillar R.P."/>
            <person name="Terry A.Y."/>
            <person name="Boore J.L."/>
            <person name="Grigoriev I.V."/>
            <person name="Lindberg D.R."/>
            <person name="Seaver E.C."/>
            <person name="Weisblat D.A."/>
            <person name="Putnam N.H."/>
            <person name="Rokhsar D.S."/>
        </authorList>
    </citation>
    <scope>NUCLEOTIDE SEQUENCE [LARGE SCALE GENOMIC DNA]</scope>
</reference>
<feature type="domain" description="PDZ" evidence="1">
    <location>
        <begin position="11"/>
        <end position="88"/>
    </location>
</feature>
<dbReference type="Proteomes" id="UP000030746">
    <property type="component" value="Unassembled WGS sequence"/>
</dbReference>
<dbReference type="GO" id="GO:0045197">
    <property type="term" value="P:establishment or maintenance of epithelial cell apical/basal polarity"/>
    <property type="evidence" value="ECO:0007669"/>
    <property type="project" value="TreeGrafter"/>
</dbReference>
<dbReference type="STRING" id="225164.V3ZI33"/>
<dbReference type="GO" id="GO:0016324">
    <property type="term" value="C:apical plasma membrane"/>
    <property type="evidence" value="ECO:0007669"/>
    <property type="project" value="TreeGrafter"/>
</dbReference>
<feature type="non-terminal residue" evidence="2">
    <location>
        <position position="1"/>
    </location>
</feature>
<dbReference type="GO" id="GO:0051660">
    <property type="term" value="P:establishment of centrosome localization"/>
    <property type="evidence" value="ECO:0007669"/>
    <property type="project" value="TreeGrafter"/>
</dbReference>
<gene>
    <name evidence="2" type="ORF">LOTGIDRAFT_90066</name>
</gene>
<dbReference type="PANTHER" id="PTHR16484:SF17">
    <property type="entry name" value="BAZOOKA, ISOFORM B"/>
    <property type="match status" value="1"/>
</dbReference>
<dbReference type="CTD" id="20252894"/>
<sequence length="111" mass="11684">NLVNSEVILLDIPLNNSEATGLGVSVKGKSISTPQGTKDLGIFIKSVMPGGAAFKDGRLIMNDQLLEINGEKLVGLTNIKAMEKLRNAMQSEGPIPGHTFLSVARKIGAPS</sequence>
<dbReference type="SMART" id="SM00228">
    <property type="entry name" value="PDZ"/>
    <property type="match status" value="1"/>
</dbReference>
<dbReference type="OrthoDB" id="6264899at2759"/>
<dbReference type="GO" id="GO:0030010">
    <property type="term" value="P:establishment of cell polarity"/>
    <property type="evidence" value="ECO:0007669"/>
    <property type="project" value="TreeGrafter"/>
</dbReference>
<protein>
    <recommendedName>
        <fullName evidence="1">PDZ domain-containing protein</fullName>
    </recommendedName>
</protein>
<evidence type="ECO:0000313" key="3">
    <source>
        <dbReference type="Proteomes" id="UP000030746"/>
    </source>
</evidence>
<dbReference type="GO" id="GO:0005938">
    <property type="term" value="C:cell cortex"/>
    <property type="evidence" value="ECO:0007669"/>
    <property type="project" value="TreeGrafter"/>
</dbReference>
<dbReference type="GO" id="GO:0007155">
    <property type="term" value="P:cell adhesion"/>
    <property type="evidence" value="ECO:0007669"/>
    <property type="project" value="TreeGrafter"/>
</dbReference>
<dbReference type="PROSITE" id="PS50106">
    <property type="entry name" value="PDZ"/>
    <property type="match status" value="1"/>
</dbReference>
<dbReference type="GO" id="GO:0035091">
    <property type="term" value="F:phosphatidylinositol binding"/>
    <property type="evidence" value="ECO:0007669"/>
    <property type="project" value="TreeGrafter"/>
</dbReference>
<dbReference type="EMBL" id="KB204074">
    <property type="protein sequence ID" value="ESO81975.1"/>
    <property type="molecule type" value="Genomic_DNA"/>
</dbReference>
<organism evidence="2 3">
    <name type="scientific">Lottia gigantea</name>
    <name type="common">Giant owl limpet</name>
    <dbReference type="NCBI Taxonomy" id="225164"/>
    <lineage>
        <taxon>Eukaryota</taxon>
        <taxon>Metazoa</taxon>
        <taxon>Spiralia</taxon>
        <taxon>Lophotrochozoa</taxon>
        <taxon>Mollusca</taxon>
        <taxon>Gastropoda</taxon>
        <taxon>Patellogastropoda</taxon>
        <taxon>Lottioidea</taxon>
        <taxon>Lottiidae</taxon>
        <taxon>Lottia</taxon>
    </lineage>
</organism>
<dbReference type="InterPro" id="IPR001478">
    <property type="entry name" value="PDZ"/>
</dbReference>
<dbReference type="PANTHER" id="PTHR16484">
    <property type="entry name" value="PARTITIONING DEFECTIVE 3 RELATED"/>
    <property type="match status" value="1"/>
</dbReference>
<keyword evidence="3" id="KW-1185">Reference proteome</keyword>
<feature type="non-terminal residue" evidence="2">
    <location>
        <position position="111"/>
    </location>
</feature>
<dbReference type="GO" id="GO:0005912">
    <property type="term" value="C:adherens junction"/>
    <property type="evidence" value="ECO:0007669"/>
    <property type="project" value="TreeGrafter"/>
</dbReference>
<dbReference type="Pfam" id="PF00595">
    <property type="entry name" value="PDZ"/>
    <property type="match status" value="1"/>
</dbReference>
<accession>V3ZI33</accession>
<dbReference type="RefSeq" id="XP_009067337.1">
    <property type="nucleotide sequence ID" value="XM_009069089.1"/>
</dbReference>
<dbReference type="InterPro" id="IPR036034">
    <property type="entry name" value="PDZ_sf"/>
</dbReference>
<dbReference type="KEGG" id="lgi:LOTGIDRAFT_90066"/>
<evidence type="ECO:0000313" key="2">
    <source>
        <dbReference type="EMBL" id="ESO81975.1"/>
    </source>
</evidence>
<dbReference type="GeneID" id="20252894"/>
<proteinExistence type="predicted"/>
<dbReference type="SUPFAM" id="SSF50156">
    <property type="entry name" value="PDZ domain-like"/>
    <property type="match status" value="1"/>
</dbReference>
<dbReference type="Gene3D" id="2.30.42.10">
    <property type="match status" value="1"/>
</dbReference>
<dbReference type="AlphaFoldDB" id="V3ZI33"/>
<dbReference type="GO" id="GO:0008104">
    <property type="term" value="P:intracellular protein localization"/>
    <property type="evidence" value="ECO:0007669"/>
    <property type="project" value="TreeGrafter"/>
</dbReference>
<dbReference type="InterPro" id="IPR052213">
    <property type="entry name" value="PAR3"/>
</dbReference>
<dbReference type="HOGENOM" id="CLU_2164693_0_0_1"/>